<reference evidence="1" key="1">
    <citation type="journal article" date="2015" name="Nature">
        <title>Complex archaea that bridge the gap between prokaryotes and eukaryotes.</title>
        <authorList>
            <person name="Spang A."/>
            <person name="Saw J.H."/>
            <person name="Jorgensen S.L."/>
            <person name="Zaremba-Niedzwiedzka K."/>
            <person name="Martijn J."/>
            <person name="Lind A.E."/>
            <person name="van Eijk R."/>
            <person name="Schleper C."/>
            <person name="Guy L."/>
            <person name="Ettema T.J."/>
        </authorList>
    </citation>
    <scope>NUCLEOTIDE SEQUENCE</scope>
</reference>
<organism evidence="1">
    <name type="scientific">marine sediment metagenome</name>
    <dbReference type="NCBI Taxonomy" id="412755"/>
    <lineage>
        <taxon>unclassified sequences</taxon>
        <taxon>metagenomes</taxon>
        <taxon>ecological metagenomes</taxon>
    </lineage>
</organism>
<gene>
    <name evidence="1" type="ORF">LCGC14_1949560</name>
</gene>
<accession>A0A0F9FI63</accession>
<name>A0A0F9FI63_9ZZZZ</name>
<sequence>MNQIKVGHFEADGGLVNLPLGFIPDYITVVDYHTDTNIEINHWWRRMEQDQGTGKQEGYSVLEGITANLADAGGITAYNTGAQSPASGTGAGQLAEWAASTSYTARTASAPGSYVKPTVSSPTDRGAVFECVTGGTSGSTEPTWPDAIGENVLDSTPVWKRVDLSLQRGGYQGVVIAAALTTNGQEVYYLALQADQVVDHGDVDGWGSGIDPNA</sequence>
<proteinExistence type="predicted"/>
<dbReference type="EMBL" id="LAZR01021256">
    <property type="protein sequence ID" value="KKL85953.1"/>
    <property type="molecule type" value="Genomic_DNA"/>
</dbReference>
<protein>
    <submittedName>
        <fullName evidence="1">Uncharacterized protein</fullName>
    </submittedName>
</protein>
<comment type="caution">
    <text evidence="1">The sequence shown here is derived from an EMBL/GenBank/DDBJ whole genome shotgun (WGS) entry which is preliminary data.</text>
</comment>
<evidence type="ECO:0000313" key="1">
    <source>
        <dbReference type="EMBL" id="KKL85953.1"/>
    </source>
</evidence>
<dbReference type="AlphaFoldDB" id="A0A0F9FI63"/>